<dbReference type="CDD" id="cd08547">
    <property type="entry name" value="Type_II_cohesin"/>
    <property type="match status" value="1"/>
</dbReference>
<evidence type="ECO:0000256" key="2">
    <source>
        <dbReference type="ARBA" id="ARBA00022525"/>
    </source>
</evidence>
<gene>
    <name evidence="6" type="ORF">A8708_29280</name>
</gene>
<evidence type="ECO:0000313" key="7">
    <source>
        <dbReference type="Proteomes" id="UP000078454"/>
    </source>
</evidence>
<dbReference type="GO" id="GO:0030246">
    <property type="term" value="F:carbohydrate binding"/>
    <property type="evidence" value="ECO:0007669"/>
    <property type="project" value="InterPro"/>
</dbReference>
<dbReference type="PROSITE" id="PS50853">
    <property type="entry name" value="FN3"/>
    <property type="match status" value="1"/>
</dbReference>
<evidence type="ECO:0000256" key="1">
    <source>
        <dbReference type="ARBA" id="ARBA00004613"/>
    </source>
</evidence>
<comment type="subcellular location">
    <subcellularLocation>
        <location evidence="1">Secreted</location>
    </subcellularLocation>
</comment>
<sequence>MLGSFKPINKKIWLYALCLTALFLFSMFAQKASARVVETVLVDNGDPGYVESSVGAWADSGYVGYNGTTTRYTSEFWNMGAYAKWTPTLTVSGDYTVSIYSIRDVGTDPSAKAEIVHATGTDTQYLNWTTGSNGWQVLGTYHFDSGSAGFVKLSRGTTNTKLRGDAVKFERLSDDTSLTPSADVYVRGGTDANNNFATASELQVKKDTAEFTRESYLKFNLESVSNQPIGSAKLYIYGAVTDPTGTDIDLKLYGSLDESWQENTVTWNTYRPTPYDYLQTASMHSSNQEYQWYSLDVTSYVRTQIASGHSANFVLLEDVAKGLLVRIKSKESTANKPYLLIDKKVPDVAAPTWPTSSILTTDSSGDETAVTLSWTAAQDSTSITGYNIYQEGKLIGTVDGQTFSYPVTGLTMNTKYTFKVEAVNAASKISVDGPYRTTRTGAVRLEQQKLGNVFLDNENARFKFVTDRQTLVWQVSDLNGKLVKEGVMSNSGTEAMLSFPMTQKGYFVLRTTLESPGRTPVELKTTFAVLTPYDWLQVQDSPFGVNTHLSSLLIGWSPLLADLAREAGAKSVRDGFYWGTVESVPGQYQFNQDYRDKMTRLGQNQVQMIGALGLNNPLYDQNSTPYTDEGRTAFANYSLETIAQYGSQTPWMEVWNEYNLAGYGDRGSGPADSKPEYYYLMLKKTYETIKPVYPNVTIVGPASAYVPLDWFEEFFKLGGLQYLDAISIHPYTQPSPPEVMVQQLEGLKTLIRKYNNGQLIPIYSTEFGWSTQEGGNTEKQEADYLVRGYVLQLASGIEKIYMYDLMNDGIETANNEHNFGMIHNLKDPLGAYTPKPAYAAYAAMTRQLTGWQFDSKDSTGSNLYSYLFKQDQAKTRVVWAIRDTLVAIAADGPLEVTNMMGNTETYVPYQGYVYVTITGEPLYIKGDMSGISEGADFQLTEVDGILGNPVSMMLNVQYGGSSALSATFSMEGVSTSVQASPGQNVGVPFTIPGSNQIGNRKVTGYLEAGGVKFGKIEGHIQTVYASQAAFFPYVDPKSGQKSLKFELSNRSITHTAEFNRIDWQFGGQSGIAELNLTLAPNTSQTYNIQLGEGTELGVSYATDVKVTMAGREPYKYQGKLDLNVIPAAVSIVDGVIDAPGASPTADLANGVVLMTGYTGVNDLSGKVWLNYDQVNLYISAQVTDNVFAYPASGQNIWQNDNIQFAIAPGLPGESTQWFEYGISQTDSGPQIYRWIAPNGFPTGDRTGSGELTIVRDETGKRTVYELALPWSEISPVKEPGSNGMSLSLLVNDNDGAGRKGYMEWGSGIGSSKDPSKFRSVQWGLASEASVTLATYGASVMQGDTLDLSVGITKADAISKARLTITYDASRYTYTSLEPASNAVTATQTTSQDGQITLLTSLNNAQLMNEDVSLLKLRFTVKNDATVGSTDFTAINSTAEYPSGLKQVMPTVTTSVNVVNPGIQP</sequence>
<dbReference type="InterPro" id="IPR013783">
    <property type="entry name" value="Ig-like_fold"/>
</dbReference>
<dbReference type="GO" id="GO:0000272">
    <property type="term" value="P:polysaccharide catabolic process"/>
    <property type="evidence" value="ECO:0007669"/>
    <property type="project" value="InterPro"/>
</dbReference>
<dbReference type="SUPFAM" id="SSF51445">
    <property type="entry name" value="(Trans)glycosidases"/>
    <property type="match status" value="1"/>
</dbReference>
<dbReference type="PANTHER" id="PTHR12631:SF10">
    <property type="entry name" value="BETA-XYLOSIDASE-LIKE PROTEIN-RELATED"/>
    <property type="match status" value="1"/>
</dbReference>
<accession>A0A198AC85</accession>
<evidence type="ECO:0000259" key="5">
    <source>
        <dbReference type="PROSITE" id="PS50853"/>
    </source>
</evidence>
<keyword evidence="2" id="KW-0964">Secreted</keyword>
<comment type="caution">
    <text evidence="6">The sequence shown here is derived from an EMBL/GenBank/DDBJ whole genome shotgun (WGS) entry which is preliminary data.</text>
</comment>
<dbReference type="SUPFAM" id="SSF49344">
    <property type="entry name" value="CBD9-like"/>
    <property type="match status" value="1"/>
</dbReference>
<dbReference type="Pfam" id="PF00963">
    <property type="entry name" value="Cohesin"/>
    <property type="match status" value="1"/>
</dbReference>
<dbReference type="InterPro" id="IPR002102">
    <property type="entry name" value="Cohesin_dom"/>
</dbReference>
<dbReference type="Pfam" id="PF00041">
    <property type="entry name" value="fn3"/>
    <property type="match status" value="1"/>
</dbReference>
<dbReference type="CDD" id="cd00063">
    <property type="entry name" value="FN3"/>
    <property type="match status" value="1"/>
</dbReference>
<dbReference type="PANTHER" id="PTHR12631">
    <property type="entry name" value="ALPHA-L-IDURONIDASE"/>
    <property type="match status" value="1"/>
</dbReference>
<dbReference type="InterPro" id="IPR003961">
    <property type="entry name" value="FN3_dom"/>
</dbReference>
<dbReference type="SUPFAM" id="SSF49265">
    <property type="entry name" value="Fibronectin type III"/>
    <property type="match status" value="1"/>
</dbReference>
<dbReference type="CDD" id="cd09621">
    <property type="entry name" value="CBM9_like_5"/>
    <property type="match status" value="1"/>
</dbReference>
<dbReference type="Pfam" id="PF25275">
    <property type="entry name" value="Golvesin_C"/>
    <property type="match status" value="1"/>
</dbReference>
<protein>
    <recommendedName>
        <fullName evidence="5">Fibronectin type-III domain-containing protein</fullName>
    </recommendedName>
</protein>
<dbReference type="Gene3D" id="2.60.40.10">
    <property type="entry name" value="Immunoglobulins"/>
    <property type="match status" value="1"/>
</dbReference>
<dbReference type="STRING" id="1850517.A8708_29280"/>
<proteinExistence type="predicted"/>
<dbReference type="SUPFAM" id="SSF49384">
    <property type="entry name" value="Carbohydrate-binding domain"/>
    <property type="match status" value="1"/>
</dbReference>
<keyword evidence="7" id="KW-1185">Reference proteome</keyword>
<dbReference type="Gene3D" id="2.60.40.1190">
    <property type="match status" value="1"/>
</dbReference>
<dbReference type="SMART" id="SM00060">
    <property type="entry name" value="FN3"/>
    <property type="match status" value="1"/>
</dbReference>
<dbReference type="Proteomes" id="UP000078454">
    <property type="component" value="Unassembled WGS sequence"/>
</dbReference>
<dbReference type="InterPro" id="IPR033803">
    <property type="entry name" value="CBD-like_Golvesin-Xly"/>
</dbReference>
<dbReference type="GO" id="GO:0004553">
    <property type="term" value="F:hydrolase activity, hydrolyzing O-glycosyl compounds"/>
    <property type="evidence" value="ECO:0007669"/>
    <property type="project" value="InterPro"/>
</dbReference>
<keyword evidence="3 4" id="KW-0732">Signal</keyword>
<dbReference type="InterPro" id="IPR010502">
    <property type="entry name" value="Carb-bd_dom_fam9"/>
</dbReference>
<evidence type="ECO:0000256" key="4">
    <source>
        <dbReference type="SAM" id="SignalP"/>
    </source>
</evidence>
<name>A0A198AC85_9BACL</name>
<dbReference type="Gene3D" id="3.20.20.80">
    <property type="entry name" value="Glycosidases"/>
    <property type="match status" value="1"/>
</dbReference>
<dbReference type="InterPro" id="IPR055372">
    <property type="entry name" value="CBM96"/>
</dbReference>
<organism evidence="6 7">
    <name type="scientific">Paenibacillus oryzisoli</name>
    <dbReference type="NCBI Taxonomy" id="1850517"/>
    <lineage>
        <taxon>Bacteria</taxon>
        <taxon>Bacillati</taxon>
        <taxon>Bacillota</taxon>
        <taxon>Bacilli</taxon>
        <taxon>Bacillales</taxon>
        <taxon>Paenibacillaceae</taxon>
        <taxon>Paenibacillus</taxon>
    </lineage>
</organism>
<dbReference type="InterPro" id="IPR017853">
    <property type="entry name" value="GH"/>
</dbReference>
<dbReference type="NCBIfam" id="NF033679">
    <property type="entry name" value="DNRLRE_dom"/>
    <property type="match status" value="1"/>
</dbReference>
<feature type="domain" description="Fibronectin type-III" evidence="5">
    <location>
        <begin position="354"/>
        <end position="443"/>
    </location>
</feature>
<dbReference type="InterPro" id="IPR036116">
    <property type="entry name" value="FN3_sf"/>
</dbReference>
<evidence type="ECO:0000256" key="3">
    <source>
        <dbReference type="ARBA" id="ARBA00022729"/>
    </source>
</evidence>
<dbReference type="Gene3D" id="2.60.40.680">
    <property type="match status" value="1"/>
</dbReference>
<feature type="signal peptide" evidence="4">
    <location>
        <begin position="1"/>
        <end position="31"/>
    </location>
</feature>
<dbReference type="RefSeq" id="WP_068664210.1">
    <property type="nucleotide sequence ID" value="NZ_LYPB01000063.1"/>
</dbReference>
<dbReference type="GO" id="GO:0005576">
    <property type="term" value="C:extracellular region"/>
    <property type="evidence" value="ECO:0007669"/>
    <property type="project" value="UniProtKB-SubCell"/>
</dbReference>
<dbReference type="InterPro" id="IPR051923">
    <property type="entry name" value="Glycosyl_Hydrolase_39"/>
</dbReference>
<dbReference type="Pfam" id="PF24517">
    <property type="entry name" value="CBM96"/>
    <property type="match status" value="1"/>
</dbReference>
<dbReference type="EMBL" id="LYPB01000063">
    <property type="protein sequence ID" value="OAS18710.1"/>
    <property type="molecule type" value="Genomic_DNA"/>
</dbReference>
<evidence type="ECO:0000313" key="6">
    <source>
        <dbReference type="EMBL" id="OAS18710.1"/>
    </source>
</evidence>
<feature type="chain" id="PRO_5039353200" description="Fibronectin type-III domain-containing protein" evidence="4">
    <location>
        <begin position="32"/>
        <end position="1464"/>
    </location>
</feature>
<dbReference type="InterPro" id="IPR008965">
    <property type="entry name" value="CBM2/CBM3_carb-bd_dom_sf"/>
</dbReference>
<reference evidence="6 7" key="1">
    <citation type="submission" date="2016-05" db="EMBL/GenBank/DDBJ databases">
        <title>Paenibacillus sp. 1ZS3-15 nov., isolated from the rhizosphere soil.</title>
        <authorList>
            <person name="Zhang X.X."/>
            <person name="Zhang J."/>
        </authorList>
    </citation>
    <scope>NUCLEOTIDE SEQUENCE [LARGE SCALE GENOMIC DNA]</scope>
    <source>
        <strain evidence="6 7">1ZS3-15</strain>
    </source>
</reference>
<dbReference type="Pfam" id="PF06452">
    <property type="entry name" value="CBM9_1"/>
    <property type="match status" value="1"/>
</dbReference>